<evidence type="ECO:0000313" key="3">
    <source>
        <dbReference type="EMBL" id="KAK5978685.1"/>
    </source>
</evidence>
<proteinExistence type="predicted"/>
<feature type="signal peptide" evidence="1">
    <location>
        <begin position="1"/>
        <end position="19"/>
    </location>
</feature>
<keyword evidence="4" id="KW-1185">Reference proteome</keyword>
<evidence type="ECO:0000259" key="2">
    <source>
        <dbReference type="SMART" id="SM00254"/>
    </source>
</evidence>
<dbReference type="EMBL" id="WIXE01009144">
    <property type="protein sequence ID" value="KAK5978685.1"/>
    <property type="molecule type" value="Genomic_DNA"/>
</dbReference>
<organism evidence="3 4">
    <name type="scientific">Trichostrongylus colubriformis</name>
    <name type="common">Black scour worm</name>
    <dbReference type="NCBI Taxonomy" id="6319"/>
    <lineage>
        <taxon>Eukaryota</taxon>
        <taxon>Metazoa</taxon>
        <taxon>Ecdysozoa</taxon>
        <taxon>Nematoda</taxon>
        <taxon>Chromadorea</taxon>
        <taxon>Rhabditida</taxon>
        <taxon>Rhabditina</taxon>
        <taxon>Rhabditomorpha</taxon>
        <taxon>Strongyloidea</taxon>
        <taxon>Trichostrongylidae</taxon>
        <taxon>Trichostrongylus</taxon>
    </lineage>
</organism>
<feature type="domain" description="ShKT" evidence="2">
    <location>
        <begin position="61"/>
        <end position="97"/>
    </location>
</feature>
<dbReference type="InterPro" id="IPR003582">
    <property type="entry name" value="ShKT_dom"/>
</dbReference>
<dbReference type="AlphaFoldDB" id="A0AAN8FWX3"/>
<dbReference type="Proteomes" id="UP001331761">
    <property type="component" value="Unassembled WGS sequence"/>
</dbReference>
<dbReference type="Gene3D" id="1.10.10.1940">
    <property type="match status" value="1"/>
</dbReference>
<reference evidence="3 4" key="1">
    <citation type="submission" date="2019-10" db="EMBL/GenBank/DDBJ databases">
        <title>Assembly and Annotation for the nematode Trichostrongylus colubriformis.</title>
        <authorList>
            <person name="Martin J."/>
        </authorList>
    </citation>
    <scope>NUCLEOTIDE SEQUENCE [LARGE SCALE GENOMIC DNA]</scope>
    <source>
        <strain evidence="3">G859</strain>
        <tissue evidence="3">Whole worm</tissue>
    </source>
</reference>
<evidence type="ECO:0000313" key="4">
    <source>
        <dbReference type="Proteomes" id="UP001331761"/>
    </source>
</evidence>
<comment type="caution">
    <text evidence="3">The sequence shown here is derived from an EMBL/GenBank/DDBJ whole genome shotgun (WGS) entry which is preliminary data.</text>
</comment>
<protein>
    <recommendedName>
        <fullName evidence="2">ShKT domain-containing protein</fullName>
    </recommendedName>
</protein>
<name>A0AAN8FWX3_TRICO</name>
<keyword evidence="1" id="KW-0732">Signal</keyword>
<sequence length="110" mass="12516">MFYFIVCGLLLLSAFTVEAETSFSSFFSSTKALLERLERALDEMRAKIFDSYGTYWVAANECFDKSSTVCTSLDAKHLCKDEELAKYYCPVTCRYCTPKNITSKILPSLQ</sequence>
<gene>
    <name evidence="3" type="ORF">GCK32_007595</name>
</gene>
<feature type="chain" id="PRO_5043053214" description="ShKT domain-containing protein" evidence="1">
    <location>
        <begin position="20"/>
        <end position="110"/>
    </location>
</feature>
<accession>A0AAN8FWX3</accession>
<evidence type="ECO:0000256" key="1">
    <source>
        <dbReference type="SAM" id="SignalP"/>
    </source>
</evidence>
<dbReference type="SMART" id="SM00254">
    <property type="entry name" value="ShKT"/>
    <property type="match status" value="1"/>
</dbReference>